<evidence type="ECO:0000313" key="3">
    <source>
        <dbReference type="Proteomes" id="UP001341840"/>
    </source>
</evidence>
<dbReference type="Pfam" id="PF03478">
    <property type="entry name" value="Beta-prop_KIB1-4"/>
    <property type="match status" value="1"/>
</dbReference>
<protein>
    <recommendedName>
        <fullName evidence="1">KIB1-4 beta-propeller domain-containing protein</fullName>
    </recommendedName>
</protein>
<dbReference type="InterPro" id="IPR051304">
    <property type="entry name" value="SCF_F-box_domain"/>
</dbReference>
<reference evidence="2 3" key="1">
    <citation type="journal article" date="2023" name="Plants (Basel)">
        <title>Bridging the Gap: Combining Genomics and Transcriptomics Approaches to Understand Stylosanthes scabra, an Orphan Legume from the Brazilian Caatinga.</title>
        <authorList>
            <person name="Ferreira-Neto J.R.C."/>
            <person name="da Silva M.D."/>
            <person name="Binneck E."/>
            <person name="de Melo N.F."/>
            <person name="da Silva R.H."/>
            <person name="de Melo A.L.T.M."/>
            <person name="Pandolfi V."/>
            <person name="Bustamante F.O."/>
            <person name="Brasileiro-Vidal A.C."/>
            <person name="Benko-Iseppon A.M."/>
        </authorList>
    </citation>
    <scope>NUCLEOTIDE SEQUENCE [LARGE SCALE GENOMIC DNA]</scope>
    <source>
        <tissue evidence="2">Leaves</tissue>
    </source>
</reference>
<evidence type="ECO:0000259" key="1">
    <source>
        <dbReference type="Pfam" id="PF03478"/>
    </source>
</evidence>
<dbReference type="PANTHER" id="PTHR47123:SF28">
    <property type="entry name" value="F-BOX DOMAIN-CONTAINING PROTEIN"/>
    <property type="match status" value="1"/>
</dbReference>
<dbReference type="Proteomes" id="UP001341840">
    <property type="component" value="Unassembled WGS sequence"/>
</dbReference>
<gene>
    <name evidence="2" type="ORF">PIB30_053704</name>
</gene>
<dbReference type="EMBL" id="JASCZI010242057">
    <property type="protein sequence ID" value="MED6209344.1"/>
    <property type="molecule type" value="Genomic_DNA"/>
</dbReference>
<organism evidence="2 3">
    <name type="scientific">Stylosanthes scabra</name>
    <dbReference type="NCBI Taxonomy" id="79078"/>
    <lineage>
        <taxon>Eukaryota</taxon>
        <taxon>Viridiplantae</taxon>
        <taxon>Streptophyta</taxon>
        <taxon>Embryophyta</taxon>
        <taxon>Tracheophyta</taxon>
        <taxon>Spermatophyta</taxon>
        <taxon>Magnoliopsida</taxon>
        <taxon>eudicotyledons</taxon>
        <taxon>Gunneridae</taxon>
        <taxon>Pentapetalae</taxon>
        <taxon>rosids</taxon>
        <taxon>fabids</taxon>
        <taxon>Fabales</taxon>
        <taxon>Fabaceae</taxon>
        <taxon>Papilionoideae</taxon>
        <taxon>50 kb inversion clade</taxon>
        <taxon>dalbergioids sensu lato</taxon>
        <taxon>Dalbergieae</taxon>
        <taxon>Pterocarpus clade</taxon>
        <taxon>Stylosanthes</taxon>
    </lineage>
</organism>
<evidence type="ECO:0000313" key="2">
    <source>
        <dbReference type="EMBL" id="MED6209344.1"/>
    </source>
</evidence>
<accession>A0ABU6YGV6</accession>
<name>A0ABU6YGV6_9FABA</name>
<dbReference type="PANTHER" id="PTHR47123">
    <property type="entry name" value="F-BOX PROTEIN SKIP23"/>
    <property type="match status" value="1"/>
</dbReference>
<keyword evidence="3" id="KW-1185">Reference proteome</keyword>
<proteinExistence type="predicted"/>
<feature type="domain" description="KIB1-4 beta-propeller" evidence="1">
    <location>
        <begin position="10"/>
        <end position="258"/>
    </location>
</feature>
<dbReference type="InterPro" id="IPR005174">
    <property type="entry name" value="KIB1-4_b-propeller"/>
</dbReference>
<comment type="caution">
    <text evidence="2">The sequence shown here is derived from an EMBL/GenBank/DDBJ whole genome shotgun (WGS) entry which is preliminary data.</text>
</comment>
<sequence>MLYRLQYQPSSNSSSQKGWLIMVGNSTSNPVQLLDPFTNKQLSLTGTHPYDRTTPLKLLNLSNFSLVQLFEPISLVEFQHNVSLSLMEMDMEFLDDFGFPYTTTYTPPDLVKATLFPSLTCQTSDESSSRMVFALYSSGTLSIYAVDKWGAIFSVNCSTLKLVQFSPKLCHFQSKKKKRLVECNGSLYVVDLEYTRVGRNNYEENNFKDMKVYKLDVDHGWLHVEKLDNMVFVLGASCSFSLNVEDYHGCEANCIYLHSHQRIRAFSLETCEFKDPKIFWPCPSLFESRFNL</sequence>